<dbReference type="PROSITE" id="PS01012">
    <property type="entry name" value="FOLYLPOLYGLU_SYNT_2"/>
    <property type="match status" value="1"/>
</dbReference>
<dbReference type="GO" id="GO:0006730">
    <property type="term" value="P:one-carbon metabolic process"/>
    <property type="evidence" value="ECO:0007669"/>
    <property type="project" value="UniProtKB-KW"/>
</dbReference>
<evidence type="ECO:0000256" key="8">
    <source>
        <dbReference type="ARBA" id="ARBA00022840"/>
    </source>
</evidence>
<comment type="caution">
    <text evidence="14">The sequence shown here is derived from an EMBL/GenBank/DDBJ whole genome shotgun (WGS) entry which is preliminary data.</text>
</comment>
<evidence type="ECO:0000256" key="9">
    <source>
        <dbReference type="ARBA" id="ARBA00022842"/>
    </source>
</evidence>
<dbReference type="Proteomes" id="UP001519460">
    <property type="component" value="Unassembled WGS sequence"/>
</dbReference>
<dbReference type="GO" id="GO:0004326">
    <property type="term" value="F:tetrahydrofolylpolyglutamate synthase activity"/>
    <property type="evidence" value="ECO:0007669"/>
    <property type="project" value="UniProtKB-EC"/>
</dbReference>
<reference evidence="14 15" key="1">
    <citation type="journal article" date="2023" name="Sci. Data">
        <title>Genome assembly of the Korean intertidal mud-creeper Batillaria attramentaria.</title>
        <authorList>
            <person name="Patra A.K."/>
            <person name="Ho P.T."/>
            <person name="Jun S."/>
            <person name="Lee S.J."/>
            <person name="Kim Y."/>
            <person name="Won Y.J."/>
        </authorList>
    </citation>
    <scope>NUCLEOTIDE SEQUENCE [LARGE SCALE GENOMIC DNA]</scope>
    <source>
        <strain evidence="14">Wonlab-2016</strain>
    </source>
</reference>
<evidence type="ECO:0000313" key="14">
    <source>
        <dbReference type="EMBL" id="KAK7488094.1"/>
    </source>
</evidence>
<dbReference type="PANTHER" id="PTHR11136">
    <property type="entry name" value="FOLYLPOLYGLUTAMATE SYNTHASE-RELATED"/>
    <property type="match status" value="1"/>
</dbReference>
<keyword evidence="8" id="KW-0067">ATP-binding</keyword>
<organism evidence="14 15">
    <name type="scientific">Batillaria attramentaria</name>
    <dbReference type="NCBI Taxonomy" id="370345"/>
    <lineage>
        <taxon>Eukaryota</taxon>
        <taxon>Metazoa</taxon>
        <taxon>Spiralia</taxon>
        <taxon>Lophotrochozoa</taxon>
        <taxon>Mollusca</taxon>
        <taxon>Gastropoda</taxon>
        <taxon>Caenogastropoda</taxon>
        <taxon>Sorbeoconcha</taxon>
        <taxon>Cerithioidea</taxon>
        <taxon>Batillariidae</taxon>
        <taxon>Batillaria</taxon>
    </lineage>
</organism>
<evidence type="ECO:0000256" key="3">
    <source>
        <dbReference type="ARBA" id="ARBA00013025"/>
    </source>
</evidence>
<evidence type="ECO:0000256" key="6">
    <source>
        <dbReference type="ARBA" id="ARBA00022723"/>
    </source>
</evidence>
<dbReference type="InterPro" id="IPR036615">
    <property type="entry name" value="Mur_ligase_C_dom_sf"/>
</dbReference>
<dbReference type="EC" id="6.3.2.17" evidence="3"/>
<evidence type="ECO:0000256" key="5">
    <source>
        <dbReference type="ARBA" id="ARBA00022598"/>
    </source>
</evidence>
<dbReference type="SUPFAM" id="SSF53244">
    <property type="entry name" value="MurD-like peptide ligases, peptide-binding domain"/>
    <property type="match status" value="1"/>
</dbReference>
<keyword evidence="6" id="KW-0479">Metal-binding</keyword>
<dbReference type="NCBIfam" id="TIGR01499">
    <property type="entry name" value="folC"/>
    <property type="match status" value="1"/>
</dbReference>
<dbReference type="Gene3D" id="3.40.1190.10">
    <property type="entry name" value="Mur-like, catalytic domain"/>
    <property type="match status" value="1"/>
</dbReference>
<accession>A0ABD0KLS4</accession>
<sequence>MAARGFVHSAVAFQRSSGVSGERAIGRFVPCARAKRFTCRLLPYTEVSHTRGPVRQRGMASTPVAVSNQTVPSARSSAKTKYEEAVITLNSLQSNAEAIRKSIQNRSESRKHNIPNMINYLQRVGLSVDDIDSLCVIHVTGTKGKGSTCAFAESILRQYGYKTGIFSSPHLIEARERIRIDGRPVDRDLFSTCFWDVYEKLMSTKEQNNGSMPHYFGFLTVMAFYVFVREKVDVALLEVGIGGEYDSTNVVRKPIVCGISSLDLDHTNLLGHTLEDIAWHKEGSRYHGSPARITIVGHLNRAKEIGSPLYVAPPLTQEELCAQSQGLGIAGDRQRYNAALAVQLCRVWLQNHSKSYEERLRALGDQAAVTSVSDIPHKPTTDLSPEMVTGLSQCRWPGRTQTIFRPGVTYYLDGAHTTDSMQQCVEWFQQVASKEQAQLGVDVCRALVFNMTGDRPVSFLLKLLQGCGFHMAAFCPNIVSTISSENIPDQMNLTVEQETVMKKSVRNRKAWDQLFALRTRHSSSPSSSPDRLNGRAPNSPSAVTSPNHLNGHAPTESPAPELILNGELGDHSSEKARKDGEACDPSTLPPYESAQFPCIASALRWATQNKDMSFLTAVSVTDEDLNLRTGREVPHIQVLVTGSLHLVGGVLELLIPDMNE</sequence>
<feature type="region of interest" description="Disordered" evidence="13">
    <location>
        <begin position="53"/>
        <end position="72"/>
    </location>
</feature>
<feature type="compositionally biased region" description="Polar residues" evidence="13">
    <location>
        <begin position="536"/>
        <end position="548"/>
    </location>
</feature>
<dbReference type="PANTHER" id="PTHR11136:SF5">
    <property type="entry name" value="FOLYLPOLYGLUTAMATE SYNTHASE, MITOCHONDRIAL"/>
    <property type="match status" value="1"/>
</dbReference>
<dbReference type="InterPro" id="IPR036565">
    <property type="entry name" value="Mur-like_cat_sf"/>
</dbReference>
<comment type="similarity">
    <text evidence="2">Belongs to the folylpolyglutamate synthase family.</text>
</comment>
<evidence type="ECO:0000256" key="12">
    <source>
        <dbReference type="ARBA" id="ARBA00047493"/>
    </source>
</evidence>
<gene>
    <name evidence="14" type="ORF">BaRGS_00020685</name>
</gene>
<evidence type="ECO:0000313" key="15">
    <source>
        <dbReference type="Proteomes" id="UP001519460"/>
    </source>
</evidence>
<comment type="pathway">
    <text evidence="1">Cofactor biosynthesis; tetrahydrofolylpolyglutamate biosynthesis.</text>
</comment>
<dbReference type="Gene3D" id="3.90.190.20">
    <property type="entry name" value="Mur ligase, C-terminal domain"/>
    <property type="match status" value="1"/>
</dbReference>
<dbReference type="InterPro" id="IPR001645">
    <property type="entry name" value="Folylpolyglutamate_synth"/>
</dbReference>
<dbReference type="GO" id="GO:0046872">
    <property type="term" value="F:metal ion binding"/>
    <property type="evidence" value="ECO:0007669"/>
    <property type="project" value="UniProtKB-KW"/>
</dbReference>
<keyword evidence="15" id="KW-1185">Reference proteome</keyword>
<evidence type="ECO:0000256" key="10">
    <source>
        <dbReference type="ARBA" id="ARBA00030592"/>
    </source>
</evidence>
<protein>
    <recommendedName>
        <fullName evidence="3">tetrahydrofolate synthase</fullName>
        <ecNumber evidence="3">6.3.2.17</ecNumber>
    </recommendedName>
    <alternativeName>
        <fullName evidence="11">Folylpoly-gamma-glutamate synthetase</fullName>
    </alternativeName>
    <alternativeName>
        <fullName evidence="10">Tetrahydrofolylpolyglutamate synthase</fullName>
    </alternativeName>
</protein>
<evidence type="ECO:0000256" key="1">
    <source>
        <dbReference type="ARBA" id="ARBA00005150"/>
    </source>
</evidence>
<comment type="catalytic activity">
    <reaction evidence="12">
        <text>(6S)-5,6,7,8-tetrahydrofolyl-(gamma-L-Glu)(n) + L-glutamate + ATP = (6S)-5,6,7,8-tetrahydrofolyl-(gamma-L-Glu)(n+1) + ADP + phosphate + H(+)</text>
        <dbReference type="Rhea" id="RHEA:10580"/>
        <dbReference type="Rhea" id="RHEA-COMP:14738"/>
        <dbReference type="Rhea" id="RHEA-COMP:14740"/>
        <dbReference type="ChEBI" id="CHEBI:15378"/>
        <dbReference type="ChEBI" id="CHEBI:29985"/>
        <dbReference type="ChEBI" id="CHEBI:30616"/>
        <dbReference type="ChEBI" id="CHEBI:43474"/>
        <dbReference type="ChEBI" id="CHEBI:141005"/>
        <dbReference type="ChEBI" id="CHEBI:456216"/>
        <dbReference type="EC" id="6.3.2.17"/>
    </reaction>
</comment>
<evidence type="ECO:0000256" key="13">
    <source>
        <dbReference type="SAM" id="MobiDB-lite"/>
    </source>
</evidence>
<feature type="region of interest" description="Disordered" evidence="13">
    <location>
        <begin position="517"/>
        <end position="566"/>
    </location>
</feature>
<evidence type="ECO:0000256" key="7">
    <source>
        <dbReference type="ARBA" id="ARBA00022741"/>
    </source>
</evidence>
<dbReference type="SUPFAM" id="SSF53623">
    <property type="entry name" value="MurD-like peptide ligases, catalytic domain"/>
    <property type="match status" value="1"/>
</dbReference>
<dbReference type="InterPro" id="IPR018109">
    <property type="entry name" value="Folylpolyglutamate_synth_CS"/>
</dbReference>
<evidence type="ECO:0000256" key="11">
    <source>
        <dbReference type="ARBA" id="ARBA00030876"/>
    </source>
</evidence>
<evidence type="ECO:0000256" key="2">
    <source>
        <dbReference type="ARBA" id="ARBA00008276"/>
    </source>
</evidence>
<keyword evidence="7" id="KW-0547">Nucleotide-binding</keyword>
<keyword evidence="9" id="KW-0460">Magnesium</keyword>
<keyword evidence="5" id="KW-0436">Ligase</keyword>
<proteinExistence type="inferred from homology"/>
<name>A0ABD0KLS4_9CAEN</name>
<evidence type="ECO:0000256" key="4">
    <source>
        <dbReference type="ARBA" id="ARBA00022563"/>
    </source>
</evidence>
<dbReference type="GO" id="GO:0005524">
    <property type="term" value="F:ATP binding"/>
    <property type="evidence" value="ECO:0007669"/>
    <property type="project" value="UniProtKB-KW"/>
</dbReference>
<dbReference type="AlphaFoldDB" id="A0ABD0KLS4"/>
<keyword evidence="4" id="KW-0554">One-carbon metabolism</keyword>
<dbReference type="EMBL" id="JACVVK020000155">
    <property type="protein sequence ID" value="KAK7488094.1"/>
    <property type="molecule type" value="Genomic_DNA"/>
</dbReference>